<dbReference type="Proteomes" id="UP000008370">
    <property type="component" value="Unassembled WGS sequence"/>
</dbReference>
<dbReference type="RefSeq" id="XP_007396729.1">
    <property type="nucleotide sequence ID" value="XM_007396667.1"/>
</dbReference>
<name>K5W504_PHACS</name>
<reference evidence="1 2" key="1">
    <citation type="journal article" date="2012" name="BMC Genomics">
        <title>Comparative genomics of the white-rot fungi, Phanerochaete carnosa and P. chrysosporium, to elucidate the genetic basis of the distinct wood types they colonize.</title>
        <authorList>
            <person name="Suzuki H."/>
            <person name="MacDonald J."/>
            <person name="Syed K."/>
            <person name="Salamov A."/>
            <person name="Hori C."/>
            <person name="Aerts A."/>
            <person name="Henrissat B."/>
            <person name="Wiebenga A."/>
            <person name="vanKuyk P.A."/>
            <person name="Barry K."/>
            <person name="Lindquist E."/>
            <person name="LaButti K."/>
            <person name="Lapidus A."/>
            <person name="Lucas S."/>
            <person name="Coutinho P."/>
            <person name="Gong Y."/>
            <person name="Samejima M."/>
            <person name="Mahadevan R."/>
            <person name="Abou-Zaid M."/>
            <person name="de Vries R.P."/>
            <person name="Igarashi K."/>
            <person name="Yadav J.S."/>
            <person name="Grigoriev I.V."/>
            <person name="Master E.R."/>
        </authorList>
    </citation>
    <scope>NUCLEOTIDE SEQUENCE [LARGE SCALE GENOMIC DNA]</scope>
    <source>
        <strain evidence="1 2">HHB-10118-sp</strain>
    </source>
</reference>
<dbReference type="KEGG" id="pco:PHACADRAFT_122718"/>
<organism evidence="1 2">
    <name type="scientific">Phanerochaete carnosa (strain HHB-10118-sp)</name>
    <name type="common">White-rot fungus</name>
    <name type="synonym">Peniophora carnosa</name>
    <dbReference type="NCBI Taxonomy" id="650164"/>
    <lineage>
        <taxon>Eukaryota</taxon>
        <taxon>Fungi</taxon>
        <taxon>Dikarya</taxon>
        <taxon>Basidiomycota</taxon>
        <taxon>Agaricomycotina</taxon>
        <taxon>Agaricomycetes</taxon>
        <taxon>Polyporales</taxon>
        <taxon>Phanerochaetaceae</taxon>
        <taxon>Phanerochaete</taxon>
    </lineage>
</organism>
<dbReference type="OrthoDB" id="2797326at2759"/>
<accession>K5W504</accession>
<dbReference type="EMBL" id="JH930473">
    <property type="protein sequence ID" value="EKM54024.1"/>
    <property type="molecule type" value="Genomic_DNA"/>
</dbReference>
<dbReference type="InParanoid" id="K5W504"/>
<evidence type="ECO:0000313" key="2">
    <source>
        <dbReference type="Proteomes" id="UP000008370"/>
    </source>
</evidence>
<feature type="non-terminal residue" evidence="1">
    <location>
        <position position="138"/>
    </location>
</feature>
<gene>
    <name evidence="1" type="ORF">PHACADRAFT_122718</name>
</gene>
<proteinExistence type="predicted"/>
<dbReference type="GeneID" id="18907949"/>
<keyword evidence="2" id="KW-1185">Reference proteome</keyword>
<dbReference type="HOGENOM" id="CLU_109029_0_0_1"/>
<dbReference type="AlphaFoldDB" id="K5W504"/>
<protein>
    <submittedName>
        <fullName evidence="1">Uncharacterized protein</fullName>
    </submittedName>
</protein>
<sequence>MVLVESIEVNGIPFTQQTCESNVVTSATSEVRDEGTASLTKRNLDLRGAPCTTYCNEGIGGPNPNDCSVLASQWQNDGSFTIGSGYTACRVDTSDQDLYYCYDSSDWAGVVNYLAWNCQASSPGGSYNGGSCRFYDNA</sequence>
<evidence type="ECO:0000313" key="1">
    <source>
        <dbReference type="EMBL" id="EKM54024.1"/>
    </source>
</evidence>